<proteinExistence type="predicted"/>
<dbReference type="AlphaFoldDB" id="A0A7J2U1B3"/>
<protein>
    <submittedName>
        <fullName evidence="1">Uncharacterized protein</fullName>
    </submittedName>
</protein>
<comment type="caution">
    <text evidence="1">The sequence shown here is derived from an EMBL/GenBank/DDBJ whole genome shotgun (WGS) entry which is preliminary data.</text>
</comment>
<dbReference type="EMBL" id="DSEU01000018">
    <property type="protein sequence ID" value="HEM66554.1"/>
    <property type="molecule type" value="Genomic_DNA"/>
</dbReference>
<name>A0A7J2U1B3_9CREN</name>
<sequence>MQRSFKFKGIEIVFDRPIPIHIESVLSKASRSKPSDVDTSVMMLLAAGNEDNYIISFLRNGSTVIEVHLVCSANSLHRVRLFAYGALASGDTLIVSLSKFLKHIHVDPQILNAIL</sequence>
<gene>
    <name evidence="1" type="ORF">ENO26_03135</name>
</gene>
<organism evidence="1">
    <name type="scientific">Ignisphaera aggregans</name>
    <dbReference type="NCBI Taxonomy" id="334771"/>
    <lineage>
        <taxon>Archaea</taxon>
        <taxon>Thermoproteota</taxon>
        <taxon>Thermoprotei</taxon>
        <taxon>Desulfurococcales</taxon>
        <taxon>Desulfurococcaceae</taxon>
        <taxon>Ignisphaera</taxon>
    </lineage>
</organism>
<evidence type="ECO:0000313" key="1">
    <source>
        <dbReference type="EMBL" id="HEM66554.1"/>
    </source>
</evidence>
<reference evidence="1" key="1">
    <citation type="journal article" date="2020" name="mSystems">
        <title>Genome- and Community-Level Interaction Insights into Carbon Utilization and Element Cycling Functions of Hydrothermarchaeota in Hydrothermal Sediment.</title>
        <authorList>
            <person name="Zhou Z."/>
            <person name="Liu Y."/>
            <person name="Xu W."/>
            <person name="Pan J."/>
            <person name="Luo Z.H."/>
            <person name="Li M."/>
        </authorList>
    </citation>
    <scope>NUCLEOTIDE SEQUENCE [LARGE SCALE GENOMIC DNA]</scope>
    <source>
        <strain evidence="1">SpSt-125</strain>
    </source>
</reference>
<accession>A0A7J2U1B3</accession>